<feature type="domain" description="Rhodopsin" evidence="8">
    <location>
        <begin position="75"/>
        <end position="176"/>
    </location>
</feature>
<gene>
    <name evidence="9" type="ORF">CLO192961_LOCUS462809</name>
</gene>
<comment type="subcellular location">
    <subcellularLocation>
        <location evidence="1">Membrane</location>
        <topology evidence="1">Multi-pass membrane protein</topology>
    </subcellularLocation>
</comment>
<organism evidence="9 10">
    <name type="scientific">Bionectria ochroleuca</name>
    <name type="common">Gliocladium roseum</name>
    <dbReference type="NCBI Taxonomy" id="29856"/>
    <lineage>
        <taxon>Eukaryota</taxon>
        <taxon>Fungi</taxon>
        <taxon>Dikarya</taxon>
        <taxon>Ascomycota</taxon>
        <taxon>Pezizomycotina</taxon>
        <taxon>Sordariomycetes</taxon>
        <taxon>Hypocreomycetidae</taxon>
        <taxon>Hypocreales</taxon>
        <taxon>Bionectriaceae</taxon>
        <taxon>Clonostachys</taxon>
    </lineage>
</organism>
<proteinExistence type="inferred from homology"/>
<comment type="similarity">
    <text evidence="5">Belongs to the SAT4 family.</text>
</comment>
<feature type="transmembrane region" description="Helical" evidence="7">
    <location>
        <begin position="20"/>
        <end position="43"/>
    </location>
</feature>
<dbReference type="Pfam" id="PF20684">
    <property type="entry name" value="Fung_rhodopsin"/>
    <property type="match status" value="1"/>
</dbReference>
<keyword evidence="4 7" id="KW-0472">Membrane</keyword>
<evidence type="ECO:0000313" key="9">
    <source>
        <dbReference type="EMBL" id="VUC37041.1"/>
    </source>
</evidence>
<dbReference type="InterPro" id="IPR049326">
    <property type="entry name" value="Rhodopsin_dom_fungi"/>
</dbReference>
<protein>
    <recommendedName>
        <fullName evidence="8">Rhodopsin domain-containing protein</fullName>
    </recommendedName>
</protein>
<feature type="transmembrane region" description="Helical" evidence="7">
    <location>
        <begin position="55"/>
        <end position="73"/>
    </location>
</feature>
<evidence type="ECO:0000256" key="6">
    <source>
        <dbReference type="SAM" id="MobiDB-lite"/>
    </source>
</evidence>
<evidence type="ECO:0000256" key="3">
    <source>
        <dbReference type="ARBA" id="ARBA00022989"/>
    </source>
</evidence>
<feature type="transmembrane region" description="Helical" evidence="7">
    <location>
        <begin position="145"/>
        <end position="171"/>
    </location>
</feature>
<feature type="transmembrane region" description="Helical" evidence="7">
    <location>
        <begin position="110"/>
        <end position="133"/>
    </location>
</feature>
<feature type="compositionally biased region" description="Basic and acidic residues" evidence="6">
    <location>
        <begin position="266"/>
        <end position="277"/>
    </location>
</feature>
<evidence type="ECO:0000313" key="10">
    <source>
        <dbReference type="Proteomes" id="UP000766486"/>
    </source>
</evidence>
<evidence type="ECO:0000256" key="4">
    <source>
        <dbReference type="ARBA" id="ARBA00023136"/>
    </source>
</evidence>
<feature type="region of interest" description="Disordered" evidence="6">
    <location>
        <begin position="234"/>
        <end position="309"/>
    </location>
</feature>
<sequence>MSATGPDPLPLHVAPTGFAAAILAVTCSLAILSIVTVFLRSVVRVSDKLFGLDDALMVAGLPGTAMCTSNRVITYISYLVSVSSILTDCGCAVVPIFILRKTQMRARAKFSVVVVMALGTLSASVTTIARIPFLKAYTQPEDNFLYQIGYVIILSLAECGIGLIAGSLPMVRRLIRIWRGKEDELTETSRLTPLSFMTFAGSGRSRRNTIASIGARGRHGNPARGISEVTVRATQPTQQWEKLESGSGSARLPTPDTEQDQSNSILERRSVTVEYEIRNLPGLSETKSLPRFSRSSWANSLNRSRSTST</sequence>
<feature type="transmembrane region" description="Helical" evidence="7">
    <location>
        <begin position="79"/>
        <end position="98"/>
    </location>
</feature>
<evidence type="ECO:0000259" key="8">
    <source>
        <dbReference type="Pfam" id="PF20684"/>
    </source>
</evidence>
<feature type="compositionally biased region" description="Polar residues" evidence="6">
    <location>
        <begin position="293"/>
        <end position="309"/>
    </location>
</feature>
<evidence type="ECO:0000256" key="2">
    <source>
        <dbReference type="ARBA" id="ARBA00022692"/>
    </source>
</evidence>
<dbReference type="InterPro" id="IPR052337">
    <property type="entry name" value="SAT4-like"/>
</dbReference>
<dbReference type="EMBL" id="CABFNS010000936">
    <property type="protein sequence ID" value="VUC37041.1"/>
    <property type="molecule type" value="Genomic_DNA"/>
</dbReference>
<dbReference type="Proteomes" id="UP000766486">
    <property type="component" value="Unassembled WGS sequence"/>
</dbReference>
<keyword evidence="10" id="KW-1185">Reference proteome</keyword>
<reference evidence="9 10" key="1">
    <citation type="submission" date="2019-06" db="EMBL/GenBank/DDBJ databases">
        <authorList>
            <person name="Broberg M."/>
        </authorList>
    </citation>
    <scope>NUCLEOTIDE SEQUENCE [LARGE SCALE GENOMIC DNA]</scope>
</reference>
<accession>A0ABY6V1N8</accession>
<keyword evidence="2 7" id="KW-0812">Transmembrane</keyword>
<evidence type="ECO:0000256" key="7">
    <source>
        <dbReference type="SAM" id="Phobius"/>
    </source>
</evidence>
<dbReference type="PANTHER" id="PTHR33048:SF15">
    <property type="entry name" value="INTEGRAL MEMBRANE PROTEIN"/>
    <property type="match status" value="1"/>
</dbReference>
<name>A0ABY6V1N8_BIOOC</name>
<comment type="caution">
    <text evidence="9">The sequence shown here is derived from an EMBL/GenBank/DDBJ whole genome shotgun (WGS) entry which is preliminary data.</text>
</comment>
<dbReference type="PANTHER" id="PTHR33048">
    <property type="entry name" value="PTH11-LIKE INTEGRAL MEMBRANE PROTEIN (AFU_ORTHOLOGUE AFUA_5G11245)"/>
    <property type="match status" value="1"/>
</dbReference>
<evidence type="ECO:0000256" key="1">
    <source>
        <dbReference type="ARBA" id="ARBA00004141"/>
    </source>
</evidence>
<evidence type="ECO:0000256" key="5">
    <source>
        <dbReference type="ARBA" id="ARBA00038359"/>
    </source>
</evidence>
<keyword evidence="3 7" id="KW-1133">Transmembrane helix</keyword>